<evidence type="ECO:0000259" key="1">
    <source>
        <dbReference type="PROSITE" id="PS50181"/>
    </source>
</evidence>
<reference evidence="2" key="1">
    <citation type="submission" date="2023-06" db="EMBL/GenBank/DDBJ databases">
        <authorList>
            <consortium name="Lawrence Berkeley National Laboratory"/>
            <person name="Ahrendt S."/>
            <person name="Sahu N."/>
            <person name="Indic B."/>
            <person name="Wong-Bajracharya J."/>
            <person name="Merenyi Z."/>
            <person name="Ke H.-M."/>
            <person name="Monk M."/>
            <person name="Kocsube S."/>
            <person name="Drula E."/>
            <person name="Lipzen A."/>
            <person name="Balint B."/>
            <person name="Henrissat B."/>
            <person name="Andreopoulos B."/>
            <person name="Martin F.M."/>
            <person name="Harder C.B."/>
            <person name="Rigling D."/>
            <person name="Ford K.L."/>
            <person name="Foster G.D."/>
            <person name="Pangilinan J."/>
            <person name="Papanicolaou A."/>
            <person name="Barry K."/>
            <person name="LaButti K."/>
            <person name="Viragh M."/>
            <person name="Koriabine M."/>
            <person name="Yan M."/>
            <person name="Riley R."/>
            <person name="Champramary S."/>
            <person name="Plett K.L."/>
            <person name="Tsai I.J."/>
            <person name="Slot J."/>
            <person name="Sipos G."/>
            <person name="Plett J."/>
            <person name="Nagy L.G."/>
            <person name="Grigoriev I.V."/>
        </authorList>
    </citation>
    <scope>NUCLEOTIDE SEQUENCE</scope>
    <source>
        <strain evidence="2">FPL87.14</strain>
    </source>
</reference>
<dbReference type="AlphaFoldDB" id="A0AA39IVW9"/>
<feature type="domain" description="F-box" evidence="1">
    <location>
        <begin position="1"/>
        <end position="46"/>
    </location>
</feature>
<gene>
    <name evidence="2" type="ORF">EV421DRAFT_169666</name>
</gene>
<evidence type="ECO:0000313" key="2">
    <source>
        <dbReference type="EMBL" id="KAK0431455.1"/>
    </source>
</evidence>
<organism evidence="2 3">
    <name type="scientific">Armillaria borealis</name>
    <dbReference type="NCBI Taxonomy" id="47425"/>
    <lineage>
        <taxon>Eukaryota</taxon>
        <taxon>Fungi</taxon>
        <taxon>Dikarya</taxon>
        <taxon>Basidiomycota</taxon>
        <taxon>Agaricomycotina</taxon>
        <taxon>Agaricomycetes</taxon>
        <taxon>Agaricomycetidae</taxon>
        <taxon>Agaricales</taxon>
        <taxon>Marasmiineae</taxon>
        <taxon>Physalacriaceae</taxon>
        <taxon>Armillaria</taxon>
    </lineage>
</organism>
<accession>A0AA39IVW9</accession>
<dbReference type="PROSITE" id="PS50181">
    <property type="entry name" value="FBOX"/>
    <property type="match status" value="1"/>
</dbReference>
<sequence>MHLLDLPHELLSYIVHFADTDTIHALCLTEKRNLYRIARHFLWRNVTVIFCTDQSPSPNVFSFDSGCLSAIRSPSVVVDGHFDFCLSSFDSDLASVININLVQDCISRDSGIGSLLCGATRFFRDDTHCYPGPTYLPTFPFGTSHCRKLGGPRPRPGW</sequence>
<evidence type="ECO:0000313" key="3">
    <source>
        <dbReference type="Proteomes" id="UP001175226"/>
    </source>
</evidence>
<dbReference type="EMBL" id="JAUEPT010000114">
    <property type="protein sequence ID" value="KAK0431455.1"/>
    <property type="molecule type" value="Genomic_DNA"/>
</dbReference>
<name>A0AA39IVW9_9AGAR</name>
<proteinExistence type="predicted"/>
<dbReference type="Proteomes" id="UP001175226">
    <property type="component" value="Unassembled WGS sequence"/>
</dbReference>
<keyword evidence="3" id="KW-1185">Reference proteome</keyword>
<protein>
    <recommendedName>
        <fullName evidence="1">F-box domain-containing protein</fullName>
    </recommendedName>
</protein>
<comment type="caution">
    <text evidence="2">The sequence shown here is derived from an EMBL/GenBank/DDBJ whole genome shotgun (WGS) entry which is preliminary data.</text>
</comment>
<dbReference type="InterPro" id="IPR001810">
    <property type="entry name" value="F-box_dom"/>
</dbReference>